<accession>A0A9P0AJP2</accession>
<evidence type="ECO:0000256" key="5">
    <source>
        <dbReference type="ARBA" id="ARBA00022857"/>
    </source>
</evidence>
<keyword evidence="6 10" id="KW-1133">Transmembrane helix</keyword>
<dbReference type="SUPFAM" id="SSF51735">
    <property type="entry name" value="NAD(P)-binding Rossmann-fold domains"/>
    <property type="match status" value="1"/>
</dbReference>
<comment type="catalytic activity">
    <reaction evidence="9 10">
        <text>a long-chain fatty acyl-CoA + 2 NADPH + 2 H(+) = a long-chain primary fatty alcohol + 2 NADP(+) + CoA</text>
        <dbReference type="Rhea" id="RHEA:52716"/>
        <dbReference type="ChEBI" id="CHEBI:15378"/>
        <dbReference type="ChEBI" id="CHEBI:57287"/>
        <dbReference type="ChEBI" id="CHEBI:57783"/>
        <dbReference type="ChEBI" id="CHEBI:58349"/>
        <dbReference type="ChEBI" id="CHEBI:77396"/>
        <dbReference type="ChEBI" id="CHEBI:83139"/>
        <dbReference type="EC" id="1.2.1.84"/>
    </reaction>
</comment>
<dbReference type="Gene3D" id="3.40.50.720">
    <property type="entry name" value="NAD(P)-binding Rossmann-like Domain"/>
    <property type="match status" value="1"/>
</dbReference>
<reference evidence="13" key="1">
    <citation type="submission" date="2021-12" db="EMBL/GenBank/DDBJ databases">
        <authorList>
            <person name="King R."/>
        </authorList>
    </citation>
    <scope>NUCLEOTIDE SEQUENCE</scope>
</reference>
<proteinExistence type="inferred from homology"/>
<dbReference type="Pfam" id="PF03015">
    <property type="entry name" value="Sterile"/>
    <property type="match status" value="1"/>
</dbReference>
<keyword evidence="5 10" id="KW-0521">NADP</keyword>
<dbReference type="GO" id="GO:0016020">
    <property type="term" value="C:membrane"/>
    <property type="evidence" value="ECO:0007669"/>
    <property type="project" value="UniProtKB-SubCell"/>
</dbReference>
<evidence type="ECO:0000256" key="4">
    <source>
        <dbReference type="ARBA" id="ARBA00022692"/>
    </source>
</evidence>
<keyword evidence="3 10" id="KW-0444">Lipid biosynthesis</keyword>
<dbReference type="FunFam" id="3.40.50.720:FF:000143">
    <property type="entry name" value="Fatty acyl-CoA reductase"/>
    <property type="match status" value="1"/>
</dbReference>
<evidence type="ECO:0000256" key="7">
    <source>
        <dbReference type="ARBA" id="ARBA00023098"/>
    </source>
</evidence>
<dbReference type="EMBL" id="OU963867">
    <property type="protein sequence ID" value="CAH0391965.1"/>
    <property type="molecule type" value="Genomic_DNA"/>
</dbReference>
<dbReference type="GO" id="GO:0005777">
    <property type="term" value="C:peroxisome"/>
    <property type="evidence" value="ECO:0007669"/>
    <property type="project" value="TreeGrafter"/>
</dbReference>
<feature type="domain" description="Thioester reductase (TE)" evidence="12">
    <location>
        <begin position="18"/>
        <end position="288"/>
    </location>
</feature>
<dbReference type="CDD" id="cd09071">
    <property type="entry name" value="FAR_C"/>
    <property type="match status" value="1"/>
</dbReference>
<dbReference type="PANTHER" id="PTHR11011:SF116">
    <property type="entry name" value="FATTY ACYL-COA REDUCTASE CG5065-RELATED"/>
    <property type="match status" value="1"/>
</dbReference>
<evidence type="ECO:0000256" key="2">
    <source>
        <dbReference type="ARBA" id="ARBA00005928"/>
    </source>
</evidence>
<keyword evidence="10" id="KW-0560">Oxidoreductase</keyword>
<dbReference type="InterPro" id="IPR033640">
    <property type="entry name" value="FAR_C"/>
</dbReference>
<evidence type="ECO:0000259" key="12">
    <source>
        <dbReference type="Pfam" id="PF07993"/>
    </source>
</evidence>
<dbReference type="InterPro" id="IPR026055">
    <property type="entry name" value="FAR"/>
</dbReference>
<dbReference type="InterPro" id="IPR013120">
    <property type="entry name" value="FAR_NAD-bd"/>
</dbReference>
<dbReference type="GO" id="GO:0102965">
    <property type="term" value="F:alcohol-forming long-chain fatty acyl-CoA reductase activity"/>
    <property type="evidence" value="ECO:0007669"/>
    <property type="project" value="UniProtKB-EC"/>
</dbReference>
<dbReference type="AlphaFoldDB" id="A0A9P0AJP2"/>
<evidence type="ECO:0000256" key="10">
    <source>
        <dbReference type="RuleBase" id="RU363097"/>
    </source>
</evidence>
<dbReference type="Proteomes" id="UP001152759">
    <property type="component" value="Chromosome 6"/>
</dbReference>
<sequence length="519" mass="59205">MDSGSRIANFFDGRHILITGATGFIGKVLVEKLLRSCPKLSKIYLLMRPKKGVDIQTRLKNLLDTEIFEYLRQTQNEQLQKLVAVNGDITSLELGLSAADQKLLSENVSVVFHSAATVKFDEDLKPAVIMNLQGTKQLLQLCRKMSQLEALVHVSTAYCNCDQKNVLESVYPPPADPDRIIEAVSWMDNKLLDALTPVVIDGRPNTYTFTKALAEHVLVQENGKLPIAIIRPSIVTASWREPIPGWVDNLNGPTGLLAGAGKGVLRSVLCHRNKVGDLIPVDIVVNLMITVAWSTATENSKTIKVYNCTSGSTNPIKWGELENWGRDSVLSHPFTNVVWYPGGSFKYTRFMNNISVILFHAIPAYLIDFSASLLGRKPVMVRLYHRLQRAVGCLEFFTTHEWKFSNENVQQLWSILDQEDKEHFDFDVAPLQWRKYIDIYVRGTQRFLLKEDVKDQPEAKRHLRKMYYVHRFTQLVLAFIAWKMFARIYGINLGLYSNFMDLISRVLIIFNQKFNHLFR</sequence>
<dbReference type="InterPro" id="IPR036291">
    <property type="entry name" value="NAD(P)-bd_dom_sf"/>
</dbReference>
<dbReference type="GO" id="GO:0035336">
    <property type="term" value="P:long-chain fatty-acyl-CoA metabolic process"/>
    <property type="evidence" value="ECO:0007669"/>
    <property type="project" value="TreeGrafter"/>
</dbReference>
<dbReference type="CDD" id="cd05236">
    <property type="entry name" value="FAR-N_SDR_e"/>
    <property type="match status" value="1"/>
</dbReference>
<evidence type="ECO:0000256" key="1">
    <source>
        <dbReference type="ARBA" id="ARBA00004141"/>
    </source>
</evidence>
<evidence type="ECO:0000256" key="9">
    <source>
        <dbReference type="ARBA" id="ARBA00052530"/>
    </source>
</evidence>
<dbReference type="KEGG" id="btab:109034433"/>
<name>A0A9P0AJP2_BEMTA</name>
<feature type="transmembrane region" description="Helical" evidence="10">
    <location>
        <begin position="468"/>
        <end position="485"/>
    </location>
</feature>
<feature type="transmembrane region" description="Helical" evidence="10">
    <location>
        <begin position="354"/>
        <end position="374"/>
    </location>
</feature>
<evidence type="ECO:0000313" key="13">
    <source>
        <dbReference type="EMBL" id="CAH0391965.1"/>
    </source>
</evidence>
<keyword evidence="8 10" id="KW-0472">Membrane</keyword>
<comment type="similarity">
    <text evidence="2 10">Belongs to the fatty acyl-CoA reductase family.</text>
</comment>
<feature type="domain" description="Fatty acyl-CoA reductase C-terminal" evidence="11">
    <location>
        <begin position="359"/>
        <end position="451"/>
    </location>
</feature>
<evidence type="ECO:0000259" key="11">
    <source>
        <dbReference type="Pfam" id="PF03015"/>
    </source>
</evidence>
<comment type="function">
    <text evidence="10">Catalyzes the reduction of fatty acyl-CoA to fatty alcohols.</text>
</comment>
<gene>
    <name evidence="13" type="ORF">BEMITA_LOCUS10532</name>
</gene>
<dbReference type="Pfam" id="PF07993">
    <property type="entry name" value="NAD_binding_4"/>
    <property type="match status" value="1"/>
</dbReference>
<evidence type="ECO:0000313" key="14">
    <source>
        <dbReference type="Proteomes" id="UP001152759"/>
    </source>
</evidence>
<dbReference type="GO" id="GO:0080019">
    <property type="term" value="F:alcohol-forming very long-chain fatty acyl-CoA reductase activity"/>
    <property type="evidence" value="ECO:0007669"/>
    <property type="project" value="InterPro"/>
</dbReference>
<protein>
    <recommendedName>
        <fullName evidence="10">Fatty acyl-CoA reductase</fullName>
        <ecNumber evidence="10">1.2.1.84</ecNumber>
    </recommendedName>
</protein>
<evidence type="ECO:0000256" key="8">
    <source>
        <dbReference type="ARBA" id="ARBA00023136"/>
    </source>
</evidence>
<dbReference type="PANTHER" id="PTHR11011">
    <property type="entry name" value="MALE STERILITY PROTEIN 2-RELATED"/>
    <property type="match status" value="1"/>
</dbReference>
<keyword evidence="4 10" id="KW-0812">Transmembrane</keyword>
<keyword evidence="7 10" id="KW-0443">Lipid metabolism</keyword>
<evidence type="ECO:0000256" key="3">
    <source>
        <dbReference type="ARBA" id="ARBA00022516"/>
    </source>
</evidence>
<comment type="subcellular location">
    <subcellularLocation>
        <location evidence="1">Membrane</location>
        <topology evidence="1">Multi-pass membrane protein</topology>
    </subcellularLocation>
</comment>
<evidence type="ECO:0000256" key="6">
    <source>
        <dbReference type="ARBA" id="ARBA00022989"/>
    </source>
</evidence>
<dbReference type="EC" id="1.2.1.84" evidence="10"/>
<keyword evidence="14" id="KW-1185">Reference proteome</keyword>
<organism evidence="13 14">
    <name type="scientific">Bemisia tabaci</name>
    <name type="common">Sweetpotato whitefly</name>
    <name type="synonym">Aleurodes tabaci</name>
    <dbReference type="NCBI Taxonomy" id="7038"/>
    <lineage>
        <taxon>Eukaryota</taxon>
        <taxon>Metazoa</taxon>
        <taxon>Ecdysozoa</taxon>
        <taxon>Arthropoda</taxon>
        <taxon>Hexapoda</taxon>
        <taxon>Insecta</taxon>
        <taxon>Pterygota</taxon>
        <taxon>Neoptera</taxon>
        <taxon>Paraneoptera</taxon>
        <taxon>Hemiptera</taxon>
        <taxon>Sternorrhyncha</taxon>
        <taxon>Aleyrodoidea</taxon>
        <taxon>Aleyrodidae</taxon>
        <taxon>Aleyrodinae</taxon>
        <taxon>Bemisia</taxon>
    </lineage>
</organism>